<feature type="region of interest" description="Disordered" evidence="2">
    <location>
        <begin position="63"/>
        <end position="98"/>
    </location>
</feature>
<dbReference type="SUPFAM" id="SSF53335">
    <property type="entry name" value="S-adenosyl-L-methionine-dependent methyltransferases"/>
    <property type="match status" value="1"/>
</dbReference>
<evidence type="ECO:0000313" key="3">
    <source>
        <dbReference type="EMBL" id="EXF77926.1"/>
    </source>
</evidence>
<dbReference type="HOGENOM" id="CLU_909144_0_0_1"/>
<dbReference type="PANTHER" id="PTHR43591:SF10">
    <property type="entry name" value="ABC TRANSMEMBRANE TYPE-1 DOMAIN-CONTAINING PROTEIN-RELATED"/>
    <property type="match status" value="1"/>
</dbReference>
<feature type="compositionally biased region" description="Acidic residues" evidence="2">
    <location>
        <begin position="86"/>
        <end position="95"/>
    </location>
</feature>
<dbReference type="Proteomes" id="UP000020467">
    <property type="component" value="Unassembled WGS sequence"/>
</dbReference>
<dbReference type="Gene3D" id="3.40.50.150">
    <property type="entry name" value="Vaccinia Virus protein VP39"/>
    <property type="match status" value="1"/>
</dbReference>
<comment type="similarity">
    <text evidence="1">Belongs to the methyltransferase superfamily. LaeA methyltransferase family.</text>
</comment>
<dbReference type="EMBL" id="JARH01000675">
    <property type="protein sequence ID" value="EXF77926.1"/>
    <property type="molecule type" value="Genomic_DNA"/>
</dbReference>
<dbReference type="GO" id="GO:0008168">
    <property type="term" value="F:methyltransferase activity"/>
    <property type="evidence" value="ECO:0007669"/>
    <property type="project" value="TreeGrafter"/>
</dbReference>
<name>A0A010RCG3_9PEZI</name>
<keyword evidence="4" id="KW-1185">Reference proteome</keyword>
<dbReference type="InterPro" id="IPR029063">
    <property type="entry name" value="SAM-dependent_MTases_sf"/>
</dbReference>
<dbReference type="KEGG" id="cfj:CFIO01_12672"/>
<dbReference type="AlphaFoldDB" id="A0A010RCG3"/>
<evidence type="ECO:0000256" key="2">
    <source>
        <dbReference type="SAM" id="MobiDB-lite"/>
    </source>
</evidence>
<evidence type="ECO:0000313" key="4">
    <source>
        <dbReference type="Proteomes" id="UP000020467"/>
    </source>
</evidence>
<gene>
    <name evidence="3" type="ORF">CFIO01_12672</name>
</gene>
<dbReference type="eggNOG" id="ENOG502QSKG">
    <property type="taxonomic scope" value="Eukaryota"/>
</dbReference>
<dbReference type="PANTHER" id="PTHR43591">
    <property type="entry name" value="METHYLTRANSFERASE"/>
    <property type="match status" value="1"/>
</dbReference>
<accession>A0A010RCG3</accession>
<sequence>MIWCCPSASLPYPGFFEDDRNILGVEVLIPVGRGWARWMANRSLVFDPRYTRNGICNSARGEMSLSSHSNDNTNGKPIQTDRQDNESDSGLDDDQCSTKSMTDDVLRYEHIYGRTFHSNSFASTYWAPNDELQSDAMGLCHSLFCKASDGKLFFAELPDNAQKILDVGTGTGAWAIHIDDFNEPWTFKGNSLDYINMRFLTGSVRDWKFLVGEAYRCLKEGGILESSEPSFLIESDDGTVNQRSAWNQWHGVFKEYGAQIGQTFSVVQEGIQRQALKEAHFSDIRELDFQVPIASLPSMLGEKFNI</sequence>
<organism evidence="3 4">
    <name type="scientific">Colletotrichum fioriniae PJ7</name>
    <dbReference type="NCBI Taxonomy" id="1445577"/>
    <lineage>
        <taxon>Eukaryota</taxon>
        <taxon>Fungi</taxon>
        <taxon>Dikarya</taxon>
        <taxon>Ascomycota</taxon>
        <taxon>Pezizomycotina</taxon>
        <taxon>Sordariomycetes</taxon>
        <taxon>Hypocreomycetidae</taxon>
        <taxon>Glomerellales</taxon>
        <taxon>Glomerellaceae</taxon>
        <taxon>Colletotrichum</taxon>
        <taxon>Colletotrichum acutatum species complex</taxon>
    </lineage>
</organism>
<protein>
    <recommendedName>
        <fullName evidence="5">Methyltransferase domain-containing protein</fullName>
    </recommendedName>
</protein>
<evidence type="ECO:0008006" key="5">
    <source>
        <dbReference type="Google" id="ProtNLM"/>
    </source>
</evidence>
<comment type="caution">
    <text evidence="3">The sequence shown here is derived from an EMBL/GenBank/DDBJ whole genome shotgun (WGS) entry which is preliminary data.</text>
</comment>
<reference evidence="3 4" key="1">
    <citation type="submission" date="2014-02" db="EMBL/GenBank/DDBJ databases">
        <title>The genome sequence of Colletotrichum fioriniae PJ7.</title>
        <authorList>
            <person name="Baroncelli R."/>
            <person name="Thon M.R."/>
        </authorList>
    </citation>
    <scope>NUCLEOTIDE SEQUENCE [LARGE SCALE GENOMIC DNA]</scope>
    <source>
        <strain evidence="3 4">PJ7</strain>
    </source>
</reference>
<proteinExistence type="inferred from homology"/>
<feature type="compositionally biased region" description="Polar residues" evidence="2">
    <location>
        <begin position="64"/>
        <end position="77"/>
    </location>
</feature>
<dbReference type="OrthoDB" id="4847280at2759"/>
<evidence type="ECO:0000256" key="1">
    <source>
        <dbReference type="ARBA" id="ARBA00038158"/>
    </source>
</evidence>